<feature type="coiled-coil region" evidence="1">
    <location>
        <begin position="82"/>
        <end position="151"/>
    </location>
</feature>
<sequence>MSEKRAPWRLLAGLHRRRGEAVEAELRQALRELQSLEDALHAQREQRAQRQLQCEQRAQQQAQLSAAPRLCIASWLEGERHREDLARQLQAAEQALQRAQDACDAQQEQIAGVRTRLARHNSQAEQYQQRADRLARQCAEQRELAEDEEIAETVVARARLHQGMPAGRR</sequence>
<dbReference type="EMBL" id="CXOI01000004">
    <property type="protein sequence ID" value="CTP82345.1"/>
    <property type="molecule type" value="Genomic_DNA"/>
</dbReference>
<dbReference type="Proteomes" id="UP000046187">
    <property type="component" value="Unassembled WGS sequence"/>
</dbReference>
<organism evidence="2 3">
    <name type="scientific">Xanthomonas graminis pv. arrhenatheri LMG 727</name>
    <dbReference type="NCBI Taxonomy" id="1195923"/>
    <lineage>
        <taxon>Bacteria</taxon>
        <taxon>Pseudomonadati</taxon>
        <taxon>Pseudomonadota</taxon>
        <taxon>Gammaproteobacteria</taxon>
        <taxon>Lysobacterales</taxon>
        <taxon>Lysobacteraceae</taxon>
        <taxon>Xanthomonas</taxon>
        <taxon>Xanthomonas translucens group</taxon>
        <taxon>Xanthomonas graminis</taxon>
    </lineage>
</organism>
<proteinExistence type="predicted"/>
<evidence type="ECO:0000256" key="1">
    <source>
        <dbReference type="SAM" id="Coils"/>
    </source>
</evidence>
<dbReference type="InterPro" id="IPR013392">
    <property type="entry name" value="T3SS_HrpB7"/>
</dbReference>
<evidence type="ECO:0000313" key="2">
    <source>
        <dbReference type="EMBL" id="CTP82345.1"/>
    </source>
</evidence>
<protein>
    <submittedName>
        <fullName evidence="2">Uncharacterized protein</fullName>
    </submittedName>
</protein>
<evidence type="ECO:0000313" key="3">
    <source>
        <dbReference type="Proteomes" id="UP000046187"/>
    </source>
</evidence>
<reference evidence="3" key="1">
    <citation type="submission" date="2015-07" db="EMBL/GenBank/DDBJ databases">
        <authorList>
            <person name="Wibberg D."/>
        </authorList>
    </citation>
    <scope>NUCLEOTIDE SEQUENCE [LARGE SCALE GENOMIC DNA]</scope>
</reference>
<feature type="coiled-coil region" evidence="1">
    <location>
        <begin position="19"/>
        <end position="53"/>
    </location>
</feature>
<name>A0A0K2ZFU5_9XANT</name>
<dbReference type="AlphaFoldDB" id="A0A0K2ZFU5"/>
<keyword evidence="1" id="KW-0175">Coiled coil</keyword>
<dbReference type="Pfam" id="PF09486">
    <property type="entry name" value="HrpB7"/>
    <property type="match status" value="1"/>
</dbReference>
<dbReference type="RefSeq" id="WP_053833865.1">
    <property type="nucleotide sequence ID" value="NZ_CXOI01000004.1"/>
</dbReference>
<keyword evidence="3" id="KW-1185">Reference proteome</keyword>
<accession>A0A0K2ZFU5</accession>
<gene>
    <name evidence="2" type="ORF">XTALMG727_0181</name>
</gene>